<evidence type="ECO:0000313" key="2">
    <source>
        <dbReference type="EMBL" id="MFC6668964.1"/>
    </source>
</evidence>
<gene>
    <name evidence="2" type="ORF">ACFQDL_01715</name>
</gene>
<evidence type="ECO:0000256" key="1">
    <source>
        <dbReference type="SAM" id="SignalP"/>
    </source>
</evidence>
<evidence type="ECO:0000313" key="3">
    <source>
        <dbReference type="Proteomes" id="UP001596422"/>
    </source>
</evidence>
<dbReference type="RefSeq" id="WP_379907514.1">
    <property type="nucleotide sequence ID" value="NZ_JBHSWE010000001.1"/>
</dbReference>
<feature type="chain" id="PRO_5046125231" evidence="1">
    <location>
        <begin position="29"/>
        <end position="56"/>
    </location>
</feature>
<sequence length="56" mass="5838">MNIRHFAFKSSPLALAIALCLPLSQAQATTPIDFNPDGQGNDAVTLGSLDWALGAP</sequence>
<keyword evidence="1" id="KW-0732">Signal</keyword>
<accession>A0ABW1ZU49</accession>
<name>A0ABW1ZU49_9GAMM</name>
<protein>
    <submittedName>
        <fullName evidence="2">Uncharacterized protein</fullName>
    </submittedName>
</protein>
<proteinExistence type="predicted"/>
<dbReference type="EMBL" id="JBHSWE010000001">
    <property type="protein sequence ID" value="MFC6668964.1"/>
    <property type="molecule type" value="Genomic_DNA"/>
</dbReference>
<reference evidence="3" key="1">
    <citation type="journal article" date="2019" name="Int. J. Syst. Evol. Microbiol.">
        <title>The Global Catalogue of Microorganisms (GCM) 10K type strain sequencing project: providing services to taxonomists for standard genome sequencing and annotation.</title>
        <authorList>
            <consortium name="The Broad Institute Genomics Platform"/>
            <consortium name="The Broad Institute Genome Sequencing Center for Infectious Disease"/>
            <person name="Wu L."/>
            <person name="Ma J."/>
        </authorList>
    </citation>
    <scope>NUCLEOTIDE SEQUENCE [LARGE SCALE GENOMIC DNA]</scope>
    <source>
        <strain evidence="3">NBRC 111756</strain>
    </source>
</reference>
<keyword evidence="3" id="KW-1185">Reference proteome</keyword>
<dbReference type="Proteomes" id="UP001596422">
    <property type="component" value="Unassembled WGS sequence"/>
</dbReference>
<feature type="signal peptide" evidence="1">
    <location>
        <begin position="1"/>
        <end position="28"/>
    </location>
</feature>
<comment type="caution">
    <text evidence="2">The sequence shown here is derived from an EMBL/GenBank/DDBJ whole genome shotgun (WGS) entry which is preliminary data.</text>
</comment>
<organism evidence="2 3">
    <name type="scientific">Marinobacterium aestuariivivens</name>
    <dbReference type="NCBI Taxonomy" id="1698799"/>
    <lineage>
        <taxon>Bacteria</taxon>
        <taxon>Pseudomonadati</taxon>
        <taxon>Pseudomonadota</taxon>
        <taxon>Gammaproteobacteria</taxon>
        <taxon>Oceanospirillales</taxon>
        <taxon>Oceanospirillaceae</taxon>
        <taxon>Marinobacterium</taxon>
    </lineage>
</organism>